<sequence length="193" mass="21873">MMNAVHHFSSLYLRRKPVLLLLLVCLWPLNLKAESHEYKLQQVKAAILFNIAKFVRWPDKTVSQSPDHLTICHYRENTLSPAFQSIYGKRVQHRTINDKLIGTLAGADQCAMLFIPLSQLRTFAEDQAHHGPLPVLTIADLTESYSTESSDSRAAVNLIRQGSRIGLDIYLPEVTRNGLTISSELLKLARVRR</sequence>
<reference evidence="1" key="1">
    <citation type="submission" date="2021-04" db="EMBL/GenBank/DDBJ databases">
        <title>Oceanospirillales bacteria with DddD are important DMSP degraders in coastal seawater.</title>
        <authorList>
            <person name="Liu J."/>
        </authorList>
    </citation>
    <scope>NUCLEOTIDE SEQUENCE</scope>
    <source>
        <strain evidence="1">GY6</strain>
    </source>
</reference>
<name>A0ABY5GU65_9GAMM</name>
<gene>
    <name evidence="1" type="ORF">KDX31_18735</name>
</gene>
<protein>
    <submittedName>
        <fullName evidence="1">YfiR family protein</fullName>
    </submittedName>
</protein>
<evidence type="ECO:0000313" key="1">
    <source>
        <dbReference type="EMBL" id="UTW03323.1"/>
    </source>
</evidence>
<dbReference type="InterPro" id="IPR025293">
    <property type="entry name" value="YfiR/HmsC-like"/>
</dbReference>
<keyword evidence="2" id="KW-1185">Reference proteome</keyword>
<organism evidence="1 2">
    <name type="scientific">Amphritea atlantica</name>
    <dbReference type="NCBI Taxonomy" id="355243"/>
    <lineage>
        <taxon>Bacteria</taxon>
        <taxon>Pseudomonadati</taxon>
        <taxon>Pseudomonadota</taxon>
        <taxon>Gammaproteobacteria</taxon>
        <taxon>Oceanospirillales</taxon>
        <taxon>Oceanospirillaceae</taxon>
        <taxon>Amphritea</taxon>
    </lineage>
</organism>
<dbReference type="Proteomes" id="UP001059950">
    <property type="component" value="Chromosome"/>
</dbReference>
<dbReference type="EMBL" id="CP073344">
    <property type="protein sequence ID" value="UTW03323.1"/>
    <property type="molecule type" value="Genomic_DNA"/>
</dbReference>
<proteinExistence type="predicted"/>
<evidence type="ECO:0000313" key="2">
    <source>
        <dbReference type="Proteomes" id="UP001059950"/>
    </source>
</evidence>
<dbReference type="Pfam" id="PF13689">
    <property type="entry name" value="DUF4154"/>
    <property type="match status" value="1"/>
</dbReference>
<accession>A0ABY5GU65</accession>